<dbReference type="Pfam" id="PF00487">
    <property type="entry name" value="FA_desaturase"/>
    <property type="match status" value="1"/>
</dbReference>
<keyword evidence="4" id="KW-1185">Reference proteome</keyword>
<name>A0A1M5X2G0_9RHOB</name>
<organism evidence="3 4">
    <name type="scientific">Marivita hallyeonensis</name>
    <dbReference type="NCBI Taxonomy" id="996342"/>
    <lineage>
        <taxon>Bacteria</taxon>
        <taxon>Pseudomonadati</taxon>
        <taxon>Pseudomonadota</taxon>
        <taxon>Alphaproteobacteria</taxon>
        <taxon>Rhodobacterales</taxon>
        <taxon>Roseobacteraceae</taxon>
        <taxon>Marivita</taxon>
    </lineage>
</organism>
<sequence>MTTLRVGTSNGDTMEDRQALRAAEFKRFAEWPTLVVLGLTYLVWAAATVWVATWSVPLAIVLCALAGAQHSSLTHEALHGHPFRSDVLNAALVFPALTMAVPYLRFRDTHLAHHHDEVLTDPYDDPETNYLDPAIWAALPAWRKALHRWNNTLAGRLIVGPILGQIAFMRADWLLIRQGEKRVISAWLWHIPAVGIVVWWMLSVAQMPLWAWALSVYLSLSILKLRTYLEHQAHDRTLARTAIVEDCGILSILFLYNNLHVVHHMHPGLPWYALPRIYADRRSEFLSQNEGYRYGAYSEIFRKYLFRAKDPVPHPLYPDGHQS</sequence>
<evidence type="ECO:0000259" key="2">
    <source>
        <dbReference type="Pfam" id="PF00487"/>
    </source>
</evidence>
<dbReference type="RefSeq" id="WP_245819047.1">
    <property type="nucleotide sequence ID" value="NZ_FQXC01000005.1"/>
</dbReference>
<keyword evidence="1" id="KW-0812">Transmembrane</keyword>
<dbReference type="STRING" id="996342.SAMN05443551_3646"/>
<proteinExistence type="predicted"/>
<feature type="transmembrane region" description="Helical" evidence="1">
    <location>
        <begin position="87"/>
        <end position="106"/>
    </location>
</feature>
<dbReference type="Proteomes" id="UP000184221">
    <property type="component" value="Unassembled WGS sequence"/>
</dbReference>
<dbReference type="CDD" id="cd03509">
    <property type="entry name" value="DesA_FADS-like"/>
    <property type="match status" value="1"/>
</dbReference>
<feature type="transmembrane region" description="Helical" evidence="1">
    <location>
        <begin position="153"/>
        <end position="171"/>
    </location>
</feature>
<dbReference type="AlphaFoldDB" id="A0A1M5X2G0"/>
<feature type="transmembrane region" description="Helical" evidence="1">
    <location>
        <begin position="41"/>
        <end position="66"/>
    </location>
</feature>
<accession>A0A1M5X2G0</accession>
<evidence type="ECO:0000313" key="3">
    <source>
        <dbReference type="EMBL" id="SHH93403.1"/>
    </source>
</evidence>
<keyword evidence="1" id="KW-0472">Membrane</keyword>
<protein>
    <submittedName>
        <fullName evidence="3">Fatty acid desaturase</fullName>
    </submittedName>
</protein>
<dbReference type="GO" id="GO:0006629">
    <property type="term" value="P:lipid metabolic process"/>
    <property type="evidence" value="ECO:0007669"/>
    <property type="project" value="InterPro"/>
</dbReference>
<keyword evidence="1" id="KW-1133">Transmembrane helix</keyword>
<evidence type="ECO:0000256" key="1">
    <source>
        <dbReference type="SAM" id="Phobius"/>
    </source>
</evidence>
<reference evidence="3 4" key="1">
    <citation type="submission" date="2016-11" db="EMBL/GenBank/DDBJ databases">
        <authorList>
            <person name="Jaros S."/>
            <person name="Januszkiewicz K."/>
            <person name="Wedrychowicz H."/>
        </authorList>
    </citation>
    <scope>NUCLEOTIDE SEQUENCE [LARGE SCALE GENOMIC DNA]</scope>
    <source>
        <strain evidence="3 4">DSM 29431</strain>
    </source>
</reference>
<evidence type="ECO:0000313" key="4">
    <source>
        <dbReference type="Proteomes" id="UP000184221"/>
    </source>
</evidence>
<gene>
    <name evidence="3" type="ORF">SAMN05443551_3646</name>
</gene>
<feature type="domain" description="Fatty acid desaturase" evidence="2">
    <location>
        <begin position="53"/>
        <end position="293"/>
    </location>
</feature>
<dbReference type="EMBL" id="FQXC01000005">
    <property type="protein sequence ID" value="SHH93403.1"/>
    <property type="molecule type" value="Genomic_DNA"/>
</dbReference>
<dbReference type="InterPro" id="IPR005804">
    <property type="entry name" value="FA_desaturase_dom"/>
</dbReference>